<organism evidence="1 2">
    <name type="scientific">Bauhinia variegata</name>
    <name type="common">Purple orchid tree</name>
    <name type="synonym">Phanera variegata</name>
    <dbReference type="NCBI Taxonomy" id="167791"/>
    <lineage>
        <taxon>Eukaryota</taxon>
        <taxon>Viridiplantae</taxon>
        <taxon>Streptophyta</taxon>
        <taxon>Embryophyta</taxon>
        <taxon>Tracheophyta</taxon>
        <taxon>Spermatophyta</taxon>
        <taxon>Magnoliopsida</taxon>
        <taxon>eudicotyledons</taxon>
        <taxon>Gunneridae</taxon>
        <taxon>Pentapetalae</taxon>
        <taxon>rosids</taxon>
        <taxon>fabids</taxon>
        <taxon>Fabales</taxon>
        <taxon>Fabaceae</taxon>
        <taxon>Cercidoideae</taxon>
        <taxon>Cercideae</taxon>
        <taxon>Bauhiniinae</taxon>
        <taxon>Bauhinia</taxon>
    </lineage>
</organism>
<keyword evidence="2" id="KW-1185">Reference proteome</keyword>
<dbReference type="Proteomes" id="UP000828941">
    <property type="component" value="Chromosome 1"/>
</dbReference>
<dbReference type="EMBL" id="CM039426">
    <property type="protein sequence ID" value="KAI4357765.1"/>
    <property type="molecule type" value="Genomic_DNA"/>
</dbReference>
<sequence>MAPVYMFGFFIFSLLVKLLLAANGEGNEHQEKCPPSFSCGYLNKIQFPFTIAKRNDCGIFPIRDCDDGGKKVKSIQLENHGRWFNVAFVGNSFPPAIMLRDDRLYGSLQSKSCEVFSNNYTLPASSPLASFQIPFNITMFRCNNTLNVSRPTLSLNYSCDKYDMYYFPQSSTSNEIPSSVRACSMIRLPIKDFPDAEDPFTFITGDILIHVRLSNDCTNCHQKNGRCQLDRKGKFHCTEAEEKKLDLKVRLGLAIGLPSILIIGLLILLIYKRIYAPSKVQFQSRSTYSDAYSNPDTEGGIFYFGVPLFSYKELEEATNNFDHARELGGGGFGKVYHGKLRDGREVAVKRLYEHNYRRLEQFMNEIVILTRLHHKNLVSLYGCTSCHSRELLLVYEYIPNGTVACHLHGHLANSGFLQWPIRMKIALETASALAYLHASDTIHRDVKTKNILIDNNYCVKVADFGLSRLFPNDVTHVSTAPQGTAGYLDPEYHQCFQLTSKSDVYSFGVVLIELISSMPAVDMNRHKDEISLANLAVKKIQKNAFCELVDPSLGFESDNEVKRMIISVAGLAFQCLQLDKELRPSMNEVLGVLQRIEKKMDWPEHMEEDYAHDAGMSSNSVQSTRSSSLDLDEVGLLKNLQLSSLPSTVTDKWTSEYTTRRVSS</sequence>
<evidence type="ECO:0000313" key="2">
    <source>
        <dbReference type="Proteomes" id="UP000828941"/>
    </source>
</evidence>
<proteinExistence type="predicted"/>
<comment type="caution">
    <text evidence="1">The sequence shown here is derived from an EMBL/GenBank/DDBJ whole genome shotgun (WGS) entry which is preliminary data.</text>
</comment>
<protein>
    <submittedName>
        <fullName evidence="1">Uncharacterized protein</fullName>
    </submittedName>
</protein>
<gene>
    <name evidence="1" type="ORF">L6164_001693</name>
</gene>
<accession>A0ACB9QAV9</accession>
<name>A0ACB9QAV9_BAUVA</name>
<reference evidence="1 2" key="1">
    <citation type="journal article" date="2022" name="DNA Res.">
        <title>Chromosomal-level genome assembly of the orchid tree Bauhinia variegata (Leguminosae; Cercidoideae) supports the allotetraploid origin hypothesis of Bauhinia.</title>
        <authorList>
            <person name="Zhong Y."/>
            <person name="Chen Y."/>
            <person name="Zheng D."/>
            <person name="Pang J."/>
            <person name="Liu Y."/>
            <person name="Luo S."/>
            <person name="Meng S."/>
            <person name="Qian L."/>
            <person name="Wei D."/>
            <person name="Dai S."/>
            <person name="Zhou R."/>
        </authorList>
    </citation>
    <scope>NUCLEOTIDE SEQUENCE [LARGE SCALE GENOMIC DNA]</scope>
    <source>
        <strain evidence="1">BV-YZ2020</strain>
    </source>
</reference>
<evidence type="ECO:0000313" key="1">
    <source>
        <dbReference type="EMBL" id="KAI4357765.1"/>
    </source>
</evidence>